<feature type="coiled-coil region" evidence="1">
    <location>
        <begin position="48"/>
        <end position="93"/>
    </location>
</feature>
<protein>
    <submittedName>
        <fullName evidence="2">Uncharacterized protein</fullName>
    </submittedName>
</protein>
<evidence type="ECO:0000313" key="3">
    <source>
        <dbReference type="Proteomes" id="UP000028837"/>
    </source>
</evidence>
<dbReference type="AlphaFoldDB" id="A0A086K784"/>
<name>A0A086K784_TOXGO</name>
<proteinExistence type="predicted"/>
<dbReference type="VEuPathDB" id="ToxoDB:TGDOM2_213860"/>
<organism evidence="2 3">
    <name type="scientific">Toxoplasma gondii GAB2-2007-GAL-DOM2</name>
    <dbReference type="NCBI Taxonomy" id="1130820"/>
    <lineage>
        <taxon>Eukaryota</taxon>
        <taxon>Sar</taxon>
        <taxon>Alveolata</taxon>
        <taxon>Apicomplexa</taxon>
        <taxon>Conoidasida</taxon>
        <taxon>Coccidia</taxon>
        <taxon>Eucoccidiorida</taxon>
        <taxon>Eimeriorina</taxon>
        <taxon>Sarcocystidae</taxon>
        <taxon>Toxoplasma</taxon>
    </lineage>
</organism>
<evidence type="ECO:0000313" key="2">
    <source>
        <dbReference type="EMBL" id="KFG40252.1"/>
    </source>
</evidence>
<sequence>MISDEALAKKQMHQYIRTSAKLKQSTTEAENVVDLLAPSHSSKLESNVANAVKQARAYKADKSELKCKLQRLSQEERLRAEEAQRTCDALSTEVRHARGSAEKLAAALKDCLLEKRSILSFLTEVFSTPPDTSTLIKPSAVQNAKLGGRELLGLMGNLEIEIHDAAMHLHHMLQRIREESKYTDTVFDSNLQSFTVEELIHRLLQERQDSGGSCVLEDACHCPTLPVTCRIDWRLEKDRYLRLKHVINRKVAQLLKVQKLAKSGATAAANRCPLY</sequence>
<dbReference type="OrthoDB" id="329571at2759"/>
<dbReference type="Proteomes" id="UP000028837">
    <property type="component" value="Unassembled WGS sequence"/>
</dbReference>
<evidence type="ECO:0000256" key="1">
    <source>
        <dbReference type="SAM" id="Coils"/>
    </source>
</evidence>
<comment type="caution">
    <text evidence="2">The sequence shown here is derived from an EMBL/GenBank/DDBJ whole genome shotgun (WGS) entry which is preliminary data.</text>
</comment>
<keyword evidence="1" id="KW-0175">Coiled coil</keyword>
<dbReference type="EMBL" id="AHZU02000784">
    <property type="protein sequence ID" value="KFG40252.1"/>
    <property type="molecule type" value="Genomic_DNA"/>
</dbReference>
<reference evidence="2 3" key="1">
    <citation type="submission" date="2014-02" db="EMBL/GenBank/DDBJ databases">
        <authorList>
            <person name="Sibley D."/>
            <person name="Venepally P."/>
            <person name="Karamycheva S."/>
            <person name="Hadjithomas M."/>
            <person name="Khan A."/>
            <person name="Brunk B."/>
            <person name="Roos D."/>
            <person name="Caler E."/>
            <person name="Lorenzi H."/>
        </authorList>
    </citation>
    <scope>NUCLEOTIDE SEQUENCE [LARGE SCALE GENOMIC DNA]</scope>
    <source>
        <strain evidence="2 3">GAB2-2007-GAL-DOM2</strain>
    </source>
</reference>
<gene>
    <name evidence="2" type="ORF">TGDOM2_213860</name>
</gene>
<accession>A0A086K784</accession>